<accession>A0A9P8UCR7</accession>
<keyword evidence="3 7" id="KW-1133">Transmembrane helix</keyword>
<feature type="compositionally biased region" description="Basic and acidic residues" evidence="6">
    <location>
        <begin position="241"/>
        <end position="255"/>
    </location>
</feature>
<keyword evidence="2 7" id="KW-0812">Transmembrane</keyword>
<keyword evidence="4 7" id="KW-0472">Membrane</keyword>
<feature type="region of interest" description="Disordered" evidence="6">
    <location>
        <begin position="230"/>
        <end position="273"/>
    </location>
</feature>
<dbReference type="RefSeq" id="XP_045952676.1">
    <property type="nucleotide sequence ID" value="XM_046109565.1"/>
</dbReference>
<dbReference type="Pfam" id="PF20684">
    <property type="entry name" value="Fung_rhodopsin"/>
    <property type="match status" value="1"/>
</dbReference>
<dbReference type="PANTHER" id="PTHR33048:SF151">
    <property type="entry name" value="INTEGRAL MEMBRANE PROTEIN"/>
    <property type="match status" value="1"/>
</dbReference>
<evidence type="ECO:0000256" key="4">
    <source>
        <dbReference type="ARBA" id="ARBA00023136"/>
    </source>
</evidence>
<reference evidence="9" key="1">
    <citation type="journal article" date="2021" name="Nat. Commun.">
        <title>Genetic determinants of endophytism in the Arabidopsis root mycobiome.</title>
        <authorList>
            <person name="Mesny F."/>
            <person name="Miyauchi S."/>
            <person name="Thiergart T."/>
            <person name="Pickel B."/>
            <person name="Atanasova L."/>
            <person name="Karlsson M."/>
            <person name="Huettel B."/>
            <person name="Barry K.W."/>
            <person name="Haridas S."/>
            <person name="Chen C."/>
            <person name="Bauer D."/>
            <person name="Andreopoulos W."/>
            <person name="Pangilinan J."/>
            <person name="LaButti K."/>
            <person name="Riley R."/>
            <person name="Lipzen A."/>
            <person name="Clum A."/>
            <person name="Drula E."/>
            <person name="Henrissat B."/>
            <person name="Kohler A."/>
            <person name="Grigoriev I.V."/>
            <person name="Martin F.M."/>
            <person name="Hacquard S."/>
        </authorList>
    </citation>
    <scope>NUCLEOTIDE SEQUENCE</scope>
    <source>
        <strain evidence="9">MPI-SDFR-AT-0073</strain>
    </source>
</reference>
<dbReference type="GeneID" id="70138456"/>
<evidence type="ECO:0000256" key="7">
    <source>
        <dbReference type="SAM" id="Phobius"/>
    </source>
</evidence>
<evidence type="ECO:0000256" key="3">
    <source>
        <dbReference type="ARBA" id="ARBA00022989"/>
    </source>
</evidence>
<evidence type="ECO:0000256" key="2">
    <source>
        <dbReference type="ARBA" id="ARBA00022692"/>
    </source>
</evidence>
<comment type="caution">
    <text evidence="9">The sequence shown here is derived from an EMBL/GenBank/DDBJ whole genome shotgun (WGS) entry which is preliminary data.</text>
</comment>
<sequence>MIKNGLGRQAISVSQGELEMFLKILVVSQIIFVTGIALVKLSILLMYLRIFTSKGFKLVVYIVIVAVAAWWAAITLLSIFQCKPIEKSFRPWIDGQCITLEGAYYGSSVPSIVTDFIILCLPIHQVIKLKTTKTNRAIICFFFATGAFATFASIERFLAVFQVDHLNGTWTLTVPLGWAMIEQSSAVVSACLPTLRPLLVTFYKWSGLQKSISERSRAVRASRPSNIDLVTIGGGSGSASQRRDGSGQQQSKDRGISTYISNSSFSQSRPKVNDEERAVMVQPDHQNGIHVQVEHSARWSLRSTEQLVPDDNSMTHAD</sequence>
<proteinExistence type="inferred from homology"/>
<feature type="transmembrane region" description="Helical" evidence="7">
    <location>
        <begin position="58"/>
        <end position="80"/>
    </location>
</feature>
<evidence type="ECO:0000256" key="5">
    <source>
        <dbReference type="ARBA" id="ARBA00038359"/>
    </source>
</evidence>
<comment type="subcellular location">
    <subcellularLocation>
        <location evidence="1">Membrane</location>
        <topology evidence="1">Multi-pass membrane protein</topology>
    </subcellularLocation>
</comment>
<feature type="domain" description="Rhodopsin" evidence="8">
    <location>
        <begin position="2"/>
        <end position="200"/>
    </location>
</feature>
<feature type="compositionally biased region" description="Polar residues" evidence="6">
    <location>
        <begin position="258"/>
        <end position="270"/>
    </location>
</feature>
<dbReference type="GO" id="GO:0016020">
    <property type="term" value="C:membrane"/>
    <property type="evidence" value="ECO:0007669"/>
    <property type="project" value="UniProtKB-SubCell"/>
</dbReference>
<comment type="similarity">
    <text evidence="5">Belongs to the SAT4 family.</text>
</comment>
<evidence type="ECO:0000256" key="1">
    <source>
        <dbReference type="ARBA" id="ARBA00004141"/>
    </source>
</evidence>
<evidence type="ECO:0000313" key="10">
    <source>
        <dbReference type="Proteomes" id="UP000758603"/>
    </source>
</evidence>
<evidence type="ECO:0000313" key="9">
    <source>
        <dbReference type="EMBL" id="KAH6646162.1"/>
    </source>
</evidence>
<keyword evidence="10" id="KW-1185">Reference proteome</keyword>
<feature type="transmembrane region" description="Helical" evidence="7">
    <location>
        <begin position="21"/>
        <end position="46"/>
    </location>
</feature>
<dbReference type="InterPro" id="IPR052337">
    <property type="entry name" value="SAT4-like"/>
</dbReference>
<organism evidence="9 10">
    <name type="scientific">Truncatella angustata</name>
    <dbReference type="NCBI Taxonomy" id="152316"/>
    <lineage>
        <taxon>Eukaryota</taxon>
        <taxon>Fungi</taxon>
        <taxon>Dikarya</taxon>
        <taxon>Ascomycota</taxon>
        <taxon>Pezizomycotina</taxon>
        <taxon>Sordariomycetes</taxon>
        <taxon>Xylariomycetidae</taxon>
        <taxon>Amphisphaeriales</taxon>
        <taxon>Sporocadaceae</taxon>
        <taxon>Truncatella</taxon>
    </lineage>
</organism>
<evidence type="ECO:0000259" key="8">
    <source>
        <dbReference type="Pfam" id="PF20684"/>
    </source>
</evidence>
<dbReference type="OrthoDB" id="3934549at2759"/>
<dbReference type="EMBL" id="JAGPXC010000010">
    <property type="protein sequence ID" value="KAH6646162.1"/>
    <property type="molecule type" value="Genomic_DNA"/>
</dbReference>
<dbReference type="InterPro" id="IPR049326">
    <property type="entry name" value="Rhodopsin_dom_fungi"/>
</dbReference>
<dbReference type="Proteomes" id="UP000758603">
    <property type="component" value="Unassembled WGS sequence"/>
</dbReference>
<feature type="transmembrane region" description="Helical" evidence="7">
    <location>
        <begin position="137"/>
        <end position="154"/>
    </location>
</feature>
<dbReference type="AlphaFoldDB" id="A0A9P8UCR7"/>
<protein>
    <recommendedName>
        <fullName evidence="8">Rhodopsin domain-containing protein</fullName>
    </recommendedName>
</protein>
<evidence type="ECO:0000256" key="6">
    <source>
        <dbReference type="SAM" id="MobiDB-lite"/>
    </source>
</evidence>
<gene>
    <name evidence="9" type="ORF">BKA67DRAFT_95659</name>
</gene>
<name>A0A9P8UCR7_9PEZI</name>
<dbReference type="PANTHER" id="PTHR33048">
    <property type="entry name" value="PTH11-LIKE INTEGRAL MEMBRANE PROTEIN (AFU_ORTHOLOGUE AFUA_5G11245)"/>
    <property type="match status" value="1"/>
</dbReference>